<dbReference type="GO" id="GO:0009055">
    <property type="term" value="F:electron transfer activity"/>
    <property type="evidence" value="ECO:0007669"/>
    <property type="project" value="InterPro"/>
</dbReference>
<evidence type="ECO:0000256" key="1">
    <source>
        <dbReference type="ARBA" id="ARBA00004196"/>
    </source>
</evidence>
<feature type="domain" description="Cytochrome c" evidence="8">
    <location>
        <begin position="458"/>
        <end position="600"/>
    </location>
</feature>
<feature type="domain" description="Cytochrome c" evidence="8">
    <location>
        <begin position="306"/>
        <end position="439"/>
    </location>
</feature>
<keyword evidence="4" id="KW-0732">Signal</keyword>
<dbReference type="Gene3D" id="1.20.1420.20">
    <property type="entry name" value="M75 peptidase, HXXE motif"/>
    <property type="match status" value="1"/>
</dbReference>
<proteinExistence type="predicted"/>
<keyword evidence="3 7" id="KW-0479">Metal-binding</keyword>
<evidence type="ECO:0000256" key="6">
    <source>
        <dbReference type="ARBA" id="ARBA00023004"/>
    </source>
</evidence>
<dbReference type="Pfam" id="PF03150">
    <property type="entry name" value="CCP_MauG"/>
    <property type="match status" value="1"/>
</dbReference>
<dbReference type="EMBL" id="CP058595">
    <property type="protein sequence ID" value="QLG47100.1"/>
    <property type="molecule type" value="Genomic_DNA"/>
</dbReference>
<evidence type="ECO:0000256" key="2">
    <source>
        <dbReference type="ARBA" id="ARBA00022617"/>
    </source>
</evidence>
<dbReference type="PANTHER" id="PTHR30600">
    <property type="entry name" value="CYTOCHROME C PEROXIDASE-RELATED"/>
    <property type="match status" value="1"/>
</dbReference>
<dbReference type="GO" id="GO:0004130">
    <property type="term" value="F:cytochrome-c peroxidase activity"/>
    <property type="evidence" value="ECO:0007669"/>
    <property type="project" value="TreeGrafter"/>
</dbReference>
<accession>A0A7H9AUI0</accession>
<evidence type="ECO:0000259" key="8">
    <source>
        <dbReference type="PROSITE" id="PS51007"/>
    </source>
</evidence>
<dbReference type="InterPro" id="IPR051395">
    <property type="entry name" value="Cytochrome_c_Peroxidase/MauG"/>
</dbReference>
<evidence type="ECO:0000256" key="5">
    <source>
        <dbReference type="ARBA" id="ARBA00023002"/>
    </source>
</evidence>
<dbReference type="InterPro" id="IPR036909">
    <property type="entry name" value="Cyt_c-like_dom_sf"/>
</dbReference>
<organism evidence="9 10">
    <name type="scientific">Costertonia aggregata</name>
    <dbReference type="NCBI Taxonomy" id="343403"/>
    <lineage>
        <taxon>Bacteria</taxon>
        <taxon>Pseudomonadati</taxon>
        <taxon>Bacteroidota</taxon>
        <taxon>Flavobacteriia</taxon>
        <taxon>Flavobacteriales</taxon>
        <taxon>Flavobacteriaceae</taxon>
        <taxon>Costertonia</taxon>
    </lineage>
</organism>
<dbReference type="SUPFAM" id="SSF46626">
    <property type="entry name" value="Cytochrome c"/>
    <property type="match status" value="2"/>
</dbReference>
<evidence type="ECO:0000313" key="10">
    <source>
        <dbReference type="Proteomes" id="UP000509302"/>
    </source>
</evidence>
<keyword evidence="6 7" id="KW-0408">Iron</keyword>
<protein>
    <submittedName>
        <fullName evidence="9">Cytochrome-c peroxidase</fullName>
    </submittedName>
</protein>
<dbReference type="PROSITE" id="PS51257">
    <property type="entry name" value="PROKAR_LIPOPROTEIN"/>
    <property type="match status" value="1"/>
</dbReference>
<dbReference type="InterPro" id="IPR004852">
    <property type="entry name" value="Di-haem_cyt_c_peroxidsae"/>
</dbReference>
<evidence type="ECO:0000313" key="9">
    <source>
        <dbReference type="EMBL" id="QLG47100.1"/>
    </source>
</evidence>
<evidence type="ECO:0000256" key="7">
    <source>
        <dbReference type="PROSITE-ProRule" id="PRU00433"/>
    </source>
</evidence>
<dbReference type="AlphaFoldDB" id="A0A7H9AUI0"/>
<dbReference type="PROSITE" id="PS51007">
    <property type="entry name" value="CYTC"/>
    <property type="match status" value="2"/>
</dbReference>
<dbReference type="KEGG" id="cagg:HYG79_17635"/>
<dbReference type="GO" id="GO:0046872">
    <property type="term" value="F:metal ion binding"/>
    <property type="evidence" value="ECO:0007669"/>
    <property type="project" value="UniProtKB-KW"/>
</dbReference>
<keyword evidence="5" id="KW-0560">Oxidoreductase</keyword>
<dbReference type="PANTHER" id="PTHR30600:SF10">
    <property type="entry name" value="BLL6722 PROTEIN"/>
    <property type="match status" value="1"/>
</dbReference>
<keyword evidence="2 7" id="KW-0349">Heme</keyword>
<keyword evidence="9" id="KW-0575">Peroxidase</keyword>
<keyword evidence="10" id="KW-1185">Reference proteome</keyword>
<sequence>MNRFLLLLIIIISVASCRQEPKQAMFVQKKSSVDWKPAQEYYLRHITRAIAYLNELSKMPMTGKETQKVFAKARVSFKKAEPYGSYLNPGVGHRANGPALPIVTDDSQKILLPFGLQKIEESIYEGTEDENRYREEISLTIALLKNLQRNIRERELTPQRFFIATHQQLMRIISLSISGFDTPVSYLGLDETIVSLNGLREVYEKSIQELVQVKNTSLDTTFINAVTQATDFVALNKNFETFDRYTFIRDYMNPITRKWVDIRKTLAIWEPVNNQAFNFDAPTFFEEDSFNPDFFAPITNRKPTAEQITLGKKLFFDPKLSQNGKMACVTCHDPKKAWADGMVVNLDKDGNPLQRNTPTLINAAFQQSFFWDGRSPDIMAQITSVFTNDKEFDSSVHQFSSAILKDSAYTKLFREAYPNLSGRNTEIIRAISSYISTLNGFNSKFDKNMRGEEDTFTEEEKLGMNVFMGKGLCATCHFIPLTNGTLPPFFTEHEKEVVGVPETMANKKLDDDLGYYWRHNQELEVHRGMFKTPTVRNSEFTAPYMHNGVYATLEQVMDFYNKGGGGGMGFDLEYQTLPFDELNLSDKEQKALIAFMKTLSDTNVEIYKEDILVNVD</sequence>
<dbReference type="Proteomes" id="UP000509302">
    <property type="component" value="Chromosome"/>
</dbReference>
<dbReference type="RefSeq" id="WP_179243378.1">
    <property type="nucleotide sequence ID" value="NZ_CP058595.1"/>
</dbReference>
<dbReference type="Gene3D" id="1.10.760.10">
    <property type="entry name" value="Cytochrome c-like domain"/>
    <property type="match status" value="2"/>
</dbReference>
<reference evidence="9 10" key="1">
    <citation type="journal article" date="2006" name="Int. J. Syst. Evol. Microbiol.">
        <title>Costertonia aggregata gen. nov., sp. nov., a mesophilic marine bacterium of the family Flavobacteriaceae, isolated from a mature biofilm.</title>
        <authorList>
            <person name="Kwon K.K."/>
            <person name="Lee Y.K."/>
            <person name="Lee H.K."/>
        </authorList>
    </citation>
    <scope>NUCLEOTIDE SEQUENCE [LARGE SCALE GENOMIC DNA]</scope>
    <source>
        <strain evidence="9 10">KCCM 42265</strain>
    </source>
</reference>
<comment type="subcellular location">
    <subcellularLocation>
        <location evidence="1">Cell envelope</location>
    </subcellularLocation>
</comment>
<evidence type="ECO:0000256" key="4">
    <source>
        <dbReference type="ARBA" id="ARBA00022729"/>
    </source>
</evidence>
<name>A0A7H9AUI0_9FLAO</name>
<dbReference type="GO" id="GO:0020037">
    <property type="term" value="F:heme binding"/>
    <property type="evidence" value="ECO:0007669"/>
    <property type="project" value="InterPro"/>
</dbReference>
<dbReference type="GO" id="GO:0030313">
    <property type="term" value="C:cell envelope"/>
    <property type="evidence" value="ECO:0007669"/>
    <property type="project" value="UniProtKB-SubCell"/>
</dbReference>
<dbReference type="InterPro" id="IPR038352">
    <property type="entry name" value="Imelysin_sf"/>
</dbReference>
<evidence type="ECO:0000256" key="3">
    <source>
        <dbReference type="ARBA" id="ARBA00022723"/>
    </source>
</evidence>
<dbReference type="InterPro" id="IPR009056">
    <property type="entry name" value="Cyt_c-like_dom"/>
</dbReference>
<gene>
    <name evidence="9" type="ORF">HYG79_17635</name>
</gene>